<evidence type="ECO:0000313" key="2">
    <source>
        <dbReference type="EMBL" id="NYJ21175.1"/>
    </source>
</evidence>
<dbReference type="RefSeq" id="WP_179579818.1">
    <property type="nucleotide sequence ID" value="NZ_JACCFM010000001.1"/>
</dbReference>
<keyword evidence="2" id="KW-0560">Oxidoreductase</keyword>
<dbReference type="Gene3D" id="3.30.70.100">
    <property type="match status" value="1"/>
</dbReference>
<accession>A0A7Z0EH71</accession>
<dbReference type="AlphaFoldDB" id="A0A7Z0EH71"/>
<dbReference type="PANTHER" id="PTHR33336">
    <property type="entry name" value="QUINOL MONOOXYGENASE YGIN-RELATED"/>
    <property type="match status" value="1"/>
</dbReference>
<dbReference type="EMBL" id="JACCFM010000001">
    <property type="protein sequence ID" value="NYJ21175.1"/>
    <property type="molecule type" value="Genomic_DNA"/>
</dbReference>
<dbReference type="Pfam" id="PF03992">
    <property type="entry name" value="ABM"/>
    <property type="match status" value="1"/>
</dbReference>
<dbReference type="InterPro" id="IPR050744">
    <property type="entry name" value="AI-2_Isomerase_LsrG"/>
</dbReference>
<dbReference type="PANTHER" id="PTHR33336:SF3">
    <property type="entry name" value="ABM DOMAIN-CONTAINING PROTEIN"/>
    <property type="match status" value="1"/>
</dbReference>
<dbReference type="Proteomes" id="UP000537260">
    <property type="component" value="Unassembled WGS sequence"/>
</dbReference>
<comment type="caution">
    <text evidence="2">The sequence shown here is derived from an EMBL/GenBank/DDBJ whole genome shotgun (WGS) entry which is preliminary data.</text>
</comment>
<gene>
    <name evidence="2" type="ORF">HNR05_002966</name>
</gene>
<evidence type="ECO:0000313" key="3">
    <source>
        <dbReference type="Proteomes" id="UP000537260"/>
    </source>
</evidence>
<keyword evidence="3" id="KW-1185">Reference proteome</keyword>
<proteinExistence type="predicted"/>
<protein>
    <submittedName>
        <fullName evidence="2">Quinol monooxygenase YgiN</fullName>
    </submittedName>
</protein>
<dbReference type="SUPFAM" id="SSF54909">
    <property type="entry name" value="Dimeric alpha+beta barrel"/>
    <property type="match status" value="1"/>
</dbReference>
<dbReference type="GO" id="GO:0004497">
    <property type="term" value="F:monooxygenase activity"/>
    <property type="evidence" value="ECO:0007669"/>
    <property type="project" value="UniProtKB-KW"/>
</dbReference>
<sequence>MSTTLIATFQAKPGHRDEVRALIDAFAEVVREEPGNVLFEPSTRVDDDHSFVVYEQYLDQAAFDAHVASPAGGPFNEALLPHIEGDGSVLEFLTLTSAPLHEGE</sequence>
<reference evidence="2 3" key="1">
    <citation type="submission" date="2020-07" db="EMBL/GenBank/DDBJ databases">
        <title>Sequencing the genomes of 1000 actinobacteria strains.</title>
        <authorList>
            <person name="Klenk H.-P."/>
        </authorList>
    </citation>
    <scope>NUCLEOTIDE SEQUENCE [LARGE SCALE GENOMIC DNA]</scope>
    <source>
        <strain evidence="2 3">LI1</strain>
    </source>
</reference>
<dbReference type="PROSITE" id="PS51725">
    <property type="entry name" value="ABM"/>
    <property type="match status" value="1"/>
</dbReference>
<organism evidence="2 3">
    <name type="scientific">Glaciibacter psychrotolerans</name>
    <dbReference type="NCBI Taxonomy" id="670054"/>
    <lineage>
        <taxon>Bacteria</taxon>
        <taxon>Bacillati</taxon>
        <taxon>Actinomycetota</taxon>
        <taxon>Actinomycetes</taxon>
        <taxon>Micrococcales</taxon>
        <taxon>Microbacteriaceae</taxon>
        <taxon>Glaciibacter</taxon>
    </lineage>
</organism>
<name>A0A7Z0EH71_9MICO</name>
<dbReference type="InterPro" id="IPR007138">
    <property type="entry name" value="ABM_dom"/>
</dbReference>
<dbReference type="InterPro" id="IPR011008">
    <property type="entry name" value="Dimeric_a/b-barrel"/>
</dbReference>
<keyword evidence="2" id="KW-0503">Monooxygenase</keyword>
<feature type="domain" description="ABM" evidence="1">
    <location>
        <begin position="3"/>
        <end position="92"/>
    </location>
</feature>
<evidence type="ECO:0000259" key="1">
    <source>
        <dbReference type="PROSITE" id="PS51725"/>
    </source>
</evidence>